<name>A0A8S5PE81_9CAUD</name>
<organism evidence="2">
    <name type="scientific">Siphoviridae sp. ctWKa2</name>
    <dbReference type="NCBI Taxonomy" id="2825537"/>
    <lineage>
        <taxon>Viruses</taxon>
        <taxon>Duplodnaviria</taxon>
        <taxon>Heunggongvirae</taxon>
        <taxon>Uroviricota</taxon>
        <taxon>Caudoviricetes</taxon>
    </lineage>
</organism>
<dbReference type="EMBL" id="BK015407">
    <property type="protein sequence ID" value="DAE05274.1"/>
    <property type="molecule type" value="Genomic_DNA"/>
</dbReference>
<feature type="transmembrane region" description="Helical" evidence="1">
    <location>
        <begin position="6"/>
        <end position="27"/>
    </location>
</feature>
<dbReference type="Pfam" id="PF09682">
    <property type="entry name" value="Phage_holin_6_1"/>
    <property type="match status" value="1"/>
</dbReference>
<protein>
    <submittedName>
        <fullName evidence="2">Holin</fullName>
    </submittedName>
</protein>
<reference evidence="2" key="1">
    <citation type="journal article" date="2021" name="Proc. Natl. Acad. Sci. U.S.A.">
        <title>A Catalog of Tens of Thousands of Viruses from Human Metagenomes Reveals Hidden Associations with Chronic Diseases.</title>
        <authorList>
            <person name="Tisza M.J."/>
            <person name="Buck C.B."/>
        </authorList>
    </citation>
    <scope>NUCLEOTIDE SEQUENCE</scope>
    <source>
        <strain evidence="2">CtWKa2</strain>
    </source>
</reference>
<dbReference type="InterPro" id="IPR010026">
    <property type="entry name" value="Phage_holin_LL-H"/>
</dbReference>
<proteinExistence type="predicted"/>
<sequence>MSIDKIIDIVTVLIIVAPVVVNLVKLLGAVTHNKSIQTLADRAMIIVSSLDSVLIPNDEKKREAMNKLLSFAQETGVKLTAEQAEDYIEHSVQELRRLQDLTSTPEVSLYEPEKK</sequence>
<accession>A0A8S5PE81</accession>
<evidence type="ECO:0000256" key="1">
    <source>
        <dbReference type="SAM" id="Phobius"/>
    </source>
</evidence>
<evidence type="ECO:0000313" key="2">
    <source>
        <dbReference type="EMBL" id="DAE05274.1"/>
    </source>
</evidence>
<keyword evidence="1" id="KW-0812">Transmembrane</keyword>
<keyword evidence="1" id="KW-1133">Transmembrane helix</keyword>
<keyword evidence="1" id="KW-0472">Membrane</keyword>